<evidence type="ECO:0008006" key="4">
    <source>
        <dbReference type="Google" id="ProtNLM"/>
    </source>
</evidence>
<reference evidence="2 3" key="1">
    <citation type="submission" date="2017-10" db="EMBL/GenBank/DDBJ databases">
        <title>Comparative genomics in systemic dimorphic fungi from Ajellomycetaceae.</title>
        <authorList>
            <person name="Munoz J.F."/>
            <person name="Mcewen J.G."/>
            <person name="Clay O.K."/>
            <person name="Cuomo C.A."/>
        </authorList>
    </citation>
    <scope>NUCLEOTIDE SEQUENCE [LARGE SCALE GENOMIC DNA]</scope>
    <source>
        <strain evidence="2 3">UAMH130</strain>
    </source>
</reference>
<proteinExistence type="predicted"/>
<evidence type="ECO:0000313" key="2">
    <source>
        <dbReference type="EMBL" id="PGH04020.1"/>
    </source>
</evidence>
<evidence type="ECO:0000256" key="1">
    <source>
        <dbReference type="SAM" id="SignalP"/>
    </source>
</evidence>
<dbReference type="AlphaFoldDB" id="A0A2B7X585"/>
<keyword evidence="3" id="KW-1185">Reference proteome</keyword>
<dbReference type="EMBL" id="PDNC01000042">
    <property type="protein sequence ID" value="PGH04020.1"/>
    <property type="molecule type" value="Genomic_DNA"/>
</dbReference>
<keyword evidence="1" id="KW-0732">Signal</keyword>
<name>A0A2B7X585_9EURO</name>
<organism evidence="2 3">
    <name type="scientific">Blastomyces parvus</name>
    <dbReference type="NCBI Taxonomy" id="2060905"/>
    <lineage>
        <taxon>Eukaryota</taxon>
        <taxon>Fungi</taxon>
        <taxon>Dikarya</taxon>
        <taxon>Ascomycota</taxon>
        <taxon>Pezizomycotina</taxon>
        <taxon>Eurotiomycetes</taxon>
        <taxon>Eurotiomycetidae</taxon>
        <taxon>Onygenales</taxon>
        <taxon>Ajellomycetaceae</taxon>
        <taxon>Blastomyces</taxon>
    </lineage>
</organism>
<gene>
    <name evidence="2" type="ORF">GX51_03690</name>
</gene>
<feature type="signal peptide" evidence="1">
    <location>
        <begin position="1"/>
        <end position="21"/>
    </location>
</feature>
<evidence type="ECO:0000313" key="3">
    <source>
        <dbReference type="Proteomes" id="UP000224080"/>
    </source>
</evidence>
<comment type="caution">
    <text evidence="2">The sequence shown here is derived from an EMBL/GenBank/DDBJ whole genome shotgun (WGS) entry which is preliminary data.</text>
</comment>
<feature type="chain" id="PRO_5012564024" description="Killer toxin Kp4 domain-containing protein" evidence="1">
    <location>
        <begin position="22"/>
        <end position="99"/>
    </location>
</feature>
<protein>
    <recommendedName>
        <fullName evidence="4">Killer toxin Kp4 domain-containing protein</fullName>
    </recommendedName>
</protein>
<dbReference type="Proteomes" id="UP000224080">
    <property type="component" value="Unassembled WGS sequence"/>
</dbReference>
<dbReference type="OrthoDB" id="4186099at2759"/>
<sequence>MRLSTIIFPVALLAMVGTSVAHNCRPGLKYCDGSLLKAGNYEKTVQNAVRAAGLTIDERSRILFQCLEYGAIELYVRCPYACQRLPEEAPGYEWADDYC</sequence>
<accession>A0A2B7X585</accession>